<name>A0A0M8JS87_9CHLR</name>
<dbReference type="EMBL" id="DF967975">
    <property type="protein sequence ID" value="GAP19515.1"/>
    <property type="molecule type" value="Genomic_DNA"/>
</dbReference>
<dbReference type="AlphaFoldDB" id="A0A0M8JS87"/>
<dbReference type="RefSeq" id="WP_147238935.1">
    <property type="nucleotide sequence ID" value="NZ_BBXZ01000180.1"/>
</dbReference>
<organism evidence="1">
    <name type="scientific">Levilinea saccharolytica</name>
    <dbReference type="NCBI Taxonomy" id="229921"/>
    <lineage>
        <taxon>Bacteria</taxon>
        <taxon>Bacillati</taxon>
        <taxon>Chloroflexota</taxon>
        <taxon>Anaerolineae</taxon>
        <taxon>Anaerolineales</taxon>
        <taxon>Anaerolineaceae</taxon>
        <taxon>Levilinea</taxon>
    </lineage>
</organism>
<protein>
    <submittedName>
        <fullName evidence="1">Uncharacterized protein</fullName>
    </submittedName>
</protein>
<gene>
    <name evidence="1" type="ORF">LSAC_03419</name>
</gene>
<proteinExistence type="predicted"/>
<reference evidence="1" key="1">
    <citation type="journal article" date="2015" name="Genome Announc.">
        <title>Draft Genome Sequences of Anaerolinea thermolimosa IMO-1, Bellilinea caldifistulae GOMI-1, Leptolinea tardivitalis YMTK-2, Levilinea saccharolytica KIBI-1, Longilinea arvoryzae KOME-1, Previously Described as Members of the Class Anaerolineae (Chloroflexi).</title>
        <authorList>
            <person name="Matsuura N."/>
            <person name="Tourlousse M.D."/>
            <person name="Ohashi A."/>
            <person name="Hugenholtz P."/>
            <person name="Sekiguchi Y."/>
        </authorList>
    </citation>
    <scope>NUCLEOTIDE SEQUENCE</scope>
    <source>
        <strain evidence="1">KIBI-1</strain>
    </source>
</reference>
<evidence type="ECO:0000313" key="1">
    <source>
        <dbReference type="EMBL" id="GAP19515.1"/>
    </source>
</evidence>
<sequence length="437" mass="49695">MTIETVVQNSSPNLIISSAERIKKSAFIKSRWLYRNIYRSDVIDTIKREDNSAPSKPDHLAQYIAASTVLHCCDGWKFFSLGMDNLLNGDSANSVFMAYYAQLRALMAYFATEGIGIFNNKHFYFDNRGDCFFFKSNTHDVVKNLINAWAQDKAKSPRFLNVLKLEGRPFSDWISSADVVLGSPTIPEVAKDWLQAWSIDLKILGEDHTRRNEVSYRPQGITKLPTSRHFENDLSMCLEAWKVTEPFAANRFAILDQILLRKILLAVYERRKTTRMDFEQFVATSMVNLGLGTDSRLYRVMTSSNPITNEILKNAEKTAFHKTTGTDPVPVLCRAFILLRIASAAVENFLEKSSISSSDIEFWWSNFGINNGLWTPGNPPEQMSDLWSDIDEAILGLEDFLDQADTNICVTQAHYSVPYELWQVKQFTKAGLWAIGL</sequence>
<accession>A0A0M8JS87</accession>
<dbReference type="OrthoDB" id="1489890at2"/>